<feature type="domain" description="EAL" evidence="2">
    <location>
        <begin position="415"/>
        <end position="669"/>
    </location>
</feature>
<dbReference type="SMART" id="SM00052">
    <property type="entry name" value="EAL"/>
    <property type="match status" value="1"/>
</dbReference>
<feature type="transmembrane region" description="Helical" evidence="1">
    <location>
        <begin position="111"/>
        <end position="131"/>
    </location>
</feature>
<comment type="caution">
    <text evidence="5">The sequence shown here is derived from an EMBL/GenBank/DDBJ whole genome shotgun (WGS) entry which is preliminary data.</text>
</comment>
<dbReference type="SUPFAM" id="SSF55073">
    <property type="entry name" value="Nucleotide cyclase"/>
    <property type="match status" value="1"/>
</dbReference>
<dbReference type="InterPro" id="IPR001633">
    <property type="entry name" value="EAL_dom"/>
</dbReference>
<dbReference type="PANTHER" id="PTHR33121">
    <property type="entry name" value="CYCLIC DI-GMP PHOSPHODIESTERASE PDEF"/>
    <property type="match status" value="1"/>
</dbReference>
<dbReference type="Pfam" id="PF00563">
    <property type="entry name" value="EAL"/>
    <property type="match status" value="1"/>
</dbReference>
<gene>
    <name evidence="5" type="ORF">SD77_1944</name>
</gene>
<sequence length="671" mass="75767">MKPLPEFYQSNIVLLSIIIGVFGSFVSISLNDRITSSNKKKKNVWMFLASLSMGLTIWSVHFIGMLAFSLPVYVEYEIGLVLLAVLPAAGASGIALYTLHNRKIKPKTMLSAGFLIGLSIVAMHCLGMSAMKMNASISYRPSLILLSVVTATLISYASLYILYVLNKKKETFYRFIASILLGLGIASVHYIGMKAANFSMMGHFPSSGQLFEQPLSLILLILFVVGLLFIFFLTVAIFDQQTATRLAYYDDLTDLPNRRKLQVTVDSYLRERKKPLLLIMMDIDNFMWINETFGFMNGNLLMRALSQRLEQLIPPNGLLSRVEGNKFTILLMETYTEKEAFELTRSWLKKLAAPFVISNYPVTVTASAGISLAPAHGYTFEQLNAAAEKALYFAKTNGKNQLVVYNPAVHDNEKERQIAMSFREALQNNEFYLCYQPKYNVKEKRISCAEVLVRWNSPEFGFVPPSIFIPIAEKNGFITELTEWTLNEACRQMKEWRNKSHPLEKIAVNISAPMFLSHALHQTVTGILRKYRLDGRHLELEITETSIMENLDTAVKVIKRLQADHISIALDDFGTGVSSLTYLKKLPIHSLKIDKSFIDDVHTSPEGKALVEMIIHLAKLFHLHVVAEGVETEEQLQTLISLKCDEIQGYHISKPLQAHELDEFFKAFTAV</sequence>
<dbReference type="NCBIfam" id="TIGR00254">
    <property type="entry name" value="GGDEF"/>
    <property type="match status" value="1"/>
</dbReference>
<dbReference type="InterPro" id="IPR035919">
    <property type="entry name" value="EAL_sf"/>
</dbReference>
<dbReference type="Gene3D" id="3.30.70.270">
    <property type="match status" value="1"/>
</dbReference>
<evidence type="ECO:0000256" key="1">
    <source>
        <dbReference type="PROSITE-ProRule" id="PRU00244"/>
    </source>
</evidence>
<keyword evidence="1" id="KW-0812">Transmembrane</keyword>
<protein>
    <submittedName>
        <fullName evidence="5">Phosphodiesterase</fullName>
    </submittedName>
</protein>
<feature type="domain" description="GGDEF" evidence="3">
    <location>
        <begin position="274"/>
        <end position="407"/>
    </location>
</feature>
<dbReference type="InterPro" id="IPR050706">
    <property type="entry name" value="Cyclic-di-GMP_PDE-like"/>
</dbReference>
<dbReference type="CDD" id="cd01948">
    <property type="entry name" value="EAL"/>
    <property type="match status" value="1"/>
</dbReference>
<reference evidence="5 6" key="1">
    <citation type="submission" date="2015-01" db="EMBL/GenBank/DDBJ databases">
        <title>Genome Assembly of Bacillus badius MTCC 1458.</title>
        <authorList>
            <person name="Verma A."/>
            <person name="Khatri I."/>
            <person name="Mual P."/>
            <person name="Subramanian S."/>
            <person name="Krishnamurthi S."/>
        </authorList>
    </citation>
    <scope>NUCLEOTIDE SEQUENCE [LARGE SCALE GENOMIC DNA]</scope>
    <source>
        <strain evidence="5 6">MTCC 1458</strain>
    </source>
</reference>
<feature type="transmembrane region" description="Helical" evidence="1">
    <location>
        <begin position="43"/>
        <end position="68"/>
    </location>
</feature>
<name>A0ABR5AQE6_BACBA</name>
<dbReference type="InterPro" id="IPR043128">
    <property type="entry name" value="Rev_trsase/Diguanyl_cyclase"/>
</dbReference>
<evidence type="ECO:0000313" key="5">
    <source>
        <dbReference type="EMBL" id="KIL76984.1"/>
    </source>
</evidence>
<dbReference type="InterPro" id="IPR005330">
    <property type="entry name" value="MHYT_dom"/>
</dbReference>
<feature type="transmembrane region" description="Helical" evidence="1">
    <location>
        <begin position="12"/>
        <end position="31"/>
    </location>
</feature>
<feature type="transmembrane region" description="Helical" evidence="1">
    <location>
        <begin position="172"/>
        <end position="193"/>
    </location>
</feature>
<keyword evidence="6" id="KW-1185">Reference proteome</keyword>
<feature type="domain" description="MHYT" evidence="4">
    <location>
        <begin position="8"/>
        <end position="199"/>
    </location>
</feature>
<dbReference type="SMART" id="SM00267">
    <property type="entry name" value="GGDEF"/>
    <property type="match status" value="1"/>
</dbReference>
<dbReference type="Proteomes" id="UP000031982">
    <property type="component" value="Unassembled WGS sequence"/>
</dbReference>
<accession>A0ABR5AQE6</accession>
<evidence type="ECO:0000259" key="4">
    <source>
        <dbReference type="PROSITE" id="PS50924"/>
    </source>
</evidence>
<evidence type="ECO:0000313" key="6">
    <source>
        <dbReference type="Proteomes" id="UP000031982"/>
    </source>
</evidence>
<keyword evidence="1" id="KW-1133">Transmembrane helix</keyword>
<feature type="transmembrane region" description="Helical" evidence="1">
    <location>
        <begin position="80"/>
        <end position="99"/>
    </location>
</feature>
<dbReference type="PROSITE" id="PS50883">
    <property type="entry name" value="EAL"/>
    <property type="match status" value="1"/>
</dbReference>
<dbReference type="PROSITE" id="PS50887">
    <property type="entry name" value="GGDEF"/>
    <property type="match status" value="1"/>
</dbReference>
<dbReference type="CDD" id="cd01949">
    <property type="entry name" value="GGDEF"/>
    <property type="match status" value="1"/>
</dbReference>
<proteinExistence type="predicted"/>
<evidence type="ECO:0000259" key="2">
    <source>
        <dbReference type="PROSITE" id="PS50883"/>
    </source>
</evidence>
<dbReference type="PROSITE" id="PS50924">
    <property type="entry name" value="MHYT"/>
    <property type="match status" value="1"/>
</dbReference>
<dbReference type="RefSeq" id="WP_041114378.1">
    <property type="nucleotide sequence ID" value="NZ_JARTHD010000059.1"/>
</dbReference>
<dbReference type="Pfam" id="PF03707">
    <property type="entry name" value="MHYT"/>
    <property type="match status" value="3"/>
</dbReference>
<feature type="transmembrane region" description="Helical" evidence="1">
    <location>
        <begin position="143"/>
        <end position="165"/>
    </location>
</feature>
<dbReference type="Pfam" id="PF00990">
    <property type="entry name" value="GGDEF"/>
    <property type="match status" value="1"/>
</dbReference>
<dbReference type="PANTHER" id="PTHR33121:SF70">
    <property type="entry name" value="SIGNALING PROTEIN YKOW"/>
    <property type="match status" value="1"/>
</dbReference>
<organism evidence="5 6">
    <name type="scientific">Bacillus badius</name>
    <dbReference type="NCBI Taxonomy" id="1455"/>
    <lineage>
        <taxon>Bacteria</taxon>
        <taxon>Bacillati</taxon>
        <taxon>Bacillota</taxon>
        <taxon>Bacilli</taxon>
        <taxon>Bacillales</taxon>
        <taxon>Bacillaceae</taxon>
        <taxon>Pseudobacillus</taxon>
    </lineage>
</organism>
<evidence type="ECO:0000259" key="3">
    <source>
        <dbReference type="PROSITE" id="PS50887"/>
    </source>
</evidence>
<dbReference type="EMBL" id="JXLP01000019">
    <property type="protein sequence ID" value="KIL76984.1"/>
    <property type="molecule type" value="Genomic_DNA"/>
</dbReference>
<dbReference type="InterPro" id="IPR000160">
    <property type="entry name" value="GGDEF_dom"/>
</dbReference>
<keyword evidence="1" id="KW-0472">Membrane</keyword>
<dbReference type="InterPro" id="IPR029787">
    <property type="entry name" value="Nucleotide_cyclase"/>
</dbReference>
<dbReference type="Gene3D" id="3.20.20.450">
    <property type="entry name" value="EAL domain"/>
    <property type="match status" value="1"/>
</dbReference>
<feature type="transmembrane region" description="Helical" evidence="1">
    <location>
        <begin position="213"/>
        <end position="238"/>
    </location>
</feature>
<dbReference type="SUPFAM" id="SSF141868">
    <property type="entry name" value="EAL domain-like"/>
    <property type="match status" value="1"/>
</dbReference>